<proteinExistence type="predicted"/>
<evidence type="ECO:0000256" key="2">
    <source>
        <dbReference type="SAM" id="Phobius"/>
    </source>
</evidence>
<accession>A0ABR4FHT5</accession>
<dbReference type="EMBL" id="JBFTWV010000317">
    <property type="protein sequence ID" value="KAL2782799.1"/>
    <property type="molecule type" value="Genomic_DNA"/>
</dbReference>
<evidence type="ECO:0000313" key="4">
    <source>
        <dbReference type="Proteomes" id="UP001610563"/>
    </source>
</evidence>
<feature type="region of interest" description="Disordered" evidence="1">
    <location>
        <begin position="159"/>
        <end position="182"/>
    </location>
</feature>
<evidence type="ECO:0008006" key="5">
    <source>
        <dbReference type="Google" id="ProtNLM"/>
    </source>
</evidence>
<feature type="transmembrane region" description="Helical" evidence="2">
    <location>
        <begin position="28"/>
        <end position="48"/>
    </location>
</feature>
<keyword evidence="2" id="KW-0472">Membrane</keyword>
<dbReference type="Proteomes" id="UP001610563">
    <property type="component" value="Unassembled WGS sequence"/>
</dbReference>
<comment type="caution">
    <text evidence="3">The sequence shown here is derived from an EMBL/GenBank/DDBJ whole genome shotgun (WGS) entry which is preliminary data.</text>
</comment>
<organism evidence="3 4">
    <name type="scientific">Aspergillus keveii</name>
    <dbReference type="NCBI Taxonomy" id="714993"/>
    <lineage>
        <taxon>Eukaryota</taxon>
        <taxon>Fungi</taxon>
        <taxon>Dikarya</taxon>
        <taxon>Ascomycota</taxon>
        <taxon>Pezizomycotina</taxon>
        <taxon>Eurotiomycetes</taxon>
        <taxon>Eurotiomycetidae</taxon>
        <taxon>Eurotiales</taxon>
        <taxon>Aspergillaceae</taxon>
        <taxon>Aspergillus</taxon>
        <taxon>Aspergillus subgen. Nidulantes</taxon>
    </lineage>
</organism>
<feature type="compositionally biased region" description="Polar residues" evidence="1">
    <location>
        <begin position="159"/>
        <end position="169"/>
    </location>
</feature>
<protein>
    <recommendedName>
        <fullName evidence="5">Transmembrane protein</fullName>
    </recommendedName>
</protein>
<keyword evidence="4" id="KW-1185">Reference proteome</keyword>
<keyword evidence="2" id="KW-0812">Transmembrane</keyword>
<evidence type="ECO:0000256" key="1">
    <source>
        <dbReference type="SAM" id="MobiDB-lite"/>
    </source>
</evidence>
<evidence type="ECO:0000313" key="3">
    <source>
        <dbReference type="EMBL" id="KAL2782799.1"/>
    </source>
</evidence>
<keyword evidence="2" id="KW-1133">Transmembrane helix</keyword>
<sequence>MDERAETHCIAAGPRLAEGMKISARGSALSLLFAGGIVLVCNTLTSLLSDCALPPLPRTESGTDVPPSDFRNVTGLEDHSSPYLLLGPLTCFLETATQAECLCIEGVHILPECDNCLSGYRFTNSLPMLQDDNRAMDRYMSDCKAWGYFANETQAYPSTTRSAMPSSATGLIDPGPGPGPGDSTSSTCVVVCGVIRGQIDDCGLTLLDIDEDDIPWTRVDDRYAATVLLNRTAGEWVPDVMRYYLEECNELGYWTDSAIVEPSETELEESKELAEGEEIIMTDGTKEVIYIPMGGVALSMGILLVLSGAW</sequence>
<gene>
    <name evidence="3" type="ORF">BJX66DRAFT_345512</name>
</gene>
<name>A0ABR4FHT5_9EURO</name>
<reference evidence="3 4" key="1">
    <citation type="submission" date="2024-07" db="EMBL/GenBank/DDBJ databases">
        <title>Section-level genome sequencing and comparative genomics of Aspergillus sections Usti and Cavernicolus.</title>
        <authorList>
            <consortium name="Lawrence Berkeley National Laboratory"/>
            <person name="Nybo J.L."/>
            <person name="Vesth T.C."/>
            <person name="Theobald S."/>
            <person name="Frisvad J.C."/>
            <person name="Larsen T.O."/>
            <person name="Kjaerboelling I."/>
            <person name="Rothschild-Mancinelli K."/>
            <person name="Lyhne E.K."/>
            <person name="Kogle M.E."/>
            <person name="Barry K."/>
            <person name="Clum A."/>
            <person name="Na H."/>
            <person name="Ledsgaard L."/>
            <person name="Lin J."/>
            <person name="Lipzen A."/>
            <person name="Kuo A."/>
            <person name="Riley R."/>
            <person name="Mondo S."/>
            <person name="Labutti K."/>
            <person name="Haridas S."/>
            <person name="Pangalinan J."/>
            <person name="Salamov A.A."/>
            <person name="Simmons B.A."/>
            <person name="Magnuson J.K."/>
            <person name="Chen J."/>
            <person name="Drula E."/>
            <person name="Henrissat B."/>
            <person name="Wiebenga A."/>
            <person name="Lubbers R.J."/>
            <person name="Gomes A.C."/>
            <person name="Makela M.R."/>
            <person name="Stajich J."/>
            <person name="Grigoriev I.V."/>
            <person name="Mortensen U.H."/>
            <person name="De Vries R.P."/>
            <person name="Baker S.E."/>
            <person name="Andersen M.R."/>
        </authorList>
    </citation>
    <scope>NUCLEOTIDE SEQUENCE [LARGE SCALE GENOMIC DNA]</scope>
    <source>
        <strain evidence="3 4">CBS 209.92</strain>
    </source>
</reference>
<feature type="transmembrane region" description="Helical" evidence="2">
    <location>
        <begin position="289"/>
        <end position="309"/>
    </location>
</feature>